<dbReference type="PANTHER" id="PTHR33266">
    <property type="entry name" value="CHROMOSOME 15, WHOLE GENOME SHOTGUN SEQUENCE"/>
    <property type="match status" value="1"/>
</dbReference>
<proteinExistence type="predicted"/>
<dbReference type="OrthoDB" id="3270019at2759"/>
<dbReference type="PANTHER" id="PTHR33266:SF1">
    <property type="entry name" value="F-BOX DOMAIN-CONTAINING PROTEIN"/>
    <property type="match status" value="1"/>
</dbReference>
<dbReference type="KEGG" id="abp:AGABI1DRAFT127525"/>
<accession>K5WWG8</accession>
<dbReference type="eggNOG" id="ENOG502S6K1">
    <property type="taxonomic scope" value="Eukaryota"/>
</dbReference>
<dbReference type="EMBL" id="JH971389">
    <property type="protein sequence ID" value="EKM79841.1"/>
    <property type="molecule type" value="Genomic_DNA"/>
</dbReference>
<gene>
    <name evidence="1" type="ORF">AGABI1DRAFT_127525</name>
</gene>
<keyword evidence="2" id="KW-1185">Reference proteome</keyword>
<dbReference type="GeneID" id="18826693"/>
<reference evidence="2" key="1">
    <citation type="journal article" date="2012" name="Proc. Natl. Acad. Sci. U.S.A.">
        <title>Genome sequence of the button mushroom Agaricus bisporus reveals mechanisms governing adaptation to a humic-rich ecological niche.</title>
        <authorList>
            <person name="Morin E."/>
            <person name="Kohler A."/>
            <person name="Baker A.R."/>
            <person name="Foulongne-Oriol M."/>
            <person name="Lombard V."/>
            <person name="Nagy L.G."/>
            <person name="Ohm R.A."/>
            <person name="Patyshakuliyeva A."/>
            <person name="Brun A."/>
            <person name="Aerts A.L."/>
            <person name="Bailey A.M."/>
            <person name="Billette C."/>
            <person name="Coutinho P.M."/>
            <person name="Deakin G."/>
            <person name="Doddapaneni H."/>
            <person name="Floudas D."/>
            <person name="Grimwood J."/>
            <person name="Hilden K."/>
            <person name="Kuees U."/>
            <person name="LaButti K.M."/>
            <person name="Lapidus A."/>
            <person name="Lindquist E.A."/>
            <person name="Lucas S.M."/>
            <person name="Murat C."/>
            <person name="Riley R.W."/>
            <person name="Salamov A.A."/>
            <person name="Schmutz J."/>
            <person name="Subramanian V."/>
            <person name="Woesten H.A.B."/>
            <person name="Xu J."/>
            <person name="Eastwood D.C."/>
            <person name="Foster G.D."/>
            <person name="Sonnenberg A.S."/>
            <person name="Cullen D."/>
            <person name="de Vries R.P."/>
            <person name="Lundell T."/>
            <person name="Hibbett D.S."/>
            <person name="Henrissat B."/>
            <person name="Burton K.S."/>
            <person name="Kerrigan R.W."/>
            <person name="Challen M.P."/>
            <person name="Grigoriev I.V."/>
            <person name="Martin F."/>
        </authorList>
    </citation>
    <scope>NUCLEOTIDE SEQUENCE [LARGE SCALE GENOMIC DNA]</scope>
    <source>
        <strain evidence="2">JB137-S8 / ATCC MYA-4627 / FGSC 10392</strain>
    </source>
</reference>
<protein>
    <submittedName>
        <fullName evidence="1">Uncharacterized protein</fullName>
    </submittedName>
</protein>
<dbReference type="STRING" id="597362.K5WWG8"/>
<dbReference type="AlphaFoldDB" id="K5WWG8"/>
<dbReference type="InParanoid" id="K5WWG8"/>
<dbReference type="OMA" id="QTIHIDM"/>
<dbReference type="Proteomes" id="UP000008493">
    <property type="component" value="Unassembled WGS sequence"/>
</dbReference>
<sequence length="946" mass="106793">MSKIPDSASQDPYGQPEEPDRLILKAKEIFSEARADTENVQKFFDLSDEGAPIEEQEKCLVPLFQKLVFLVTGRKDVDLAPPVVEYIIPFRTLLDQRLLKRASDRSNNKKESPEDIAIRRLTNYIIKEDEKLRKIESNKSSAVTRSVEQAWETGYVGETDRLLRDAISSMYSKSSSLPYANFCPIIQGSGTGKSRLVDKLAESVFTIPITLRPLADDKGALSLVNIEHQLRPPGSGFPLGDTANGKALLNFFCKPEYFTSALHAQLYYLQFLLKSLAIAGNWIDDYKRSGRGTENIAAEWRQHLSTPRTAPRNHLYGQATDPSALETFEDILDESVRFIDLQARVKNFVGAITDKIKSKTDKGPVILFYFDEAQHLTAFTVTKGEKEPRRTAYQCLCKAFTYMLDVPVFTLFLSTYSRLSEFSPSARNFWSARLLASTSKESNDNLNAPFVELPFDAWKSPTIVKEGSHSGDEICSLRFMARFGRPMFWALFESLDATDSQVIGLAMSKLKLHFEDTRKPYNIHTYDELIPLLAARVDFTFESNRDEAVFLEGLLVASAMRTVYSVPKHRQYLRGGYPSEPLLAEAAARAILAYFRSIAEGKASITTIITQYKYDIPLAVSAWFQRGLIDKGSRGELVARMLCTLAHDISILKKLTDGNLDANASFSQMITVADFFRALIAEEYVDKVLDAQPGNSTKGEPLKKVFENAYVHFTQFVKAGDKSAMTDTAAYLLFTRGAAIQGHGTMPDVDFIIPVWIRGDSNPDRWSMTAIFIQVKNRKAKQTIHIDMQKKHKFFTKGKERPYITIAMQLGLSVENKSKDKLVKVSPPHVKKLRDNKEKYPRYEISIDGCSNKTYNVIGDASATYSALLAERDILSEHPREGKFLDAVKRMKPFWKLESYNWASIRKSLDPHAKDQPEDWLVGLDRGQKGEENRLVTDLSGLHIES</sequence>
<organism evidence="1 2">
    <name type="scientific">Agaricus bisporus var. burnettii (strain JB137-S8 / ATCC MYA-4627 / FGSC 10392)</name>
    <name type="common">White button mushroom</name>
    <dbReference type="NCBI Taxonomy" id="597362"/>
    <lineage>
        <taxon>Eukaryota</taxon>
        <taxon>Fungi</taxon>
        <taxon>Dikarya</taxon>
        <taxon>Basidiomycota</taxon>
        <taxon>Agaricomycotina</taxon>
        <taxon>Agaricomycetes</taxon>
        <taxon>Agaricomycetidae</taxon>
        <taxon>Agaricales</taxon>
        <taxon>Agaricineae</taxon>
        <taxon>Agaricaceae</taxon>
        <taxon>Agaricus</taxon>
    </lineage>
</organism>
<name>K5WWG8_AGABU</name>
<dbReference type="HOGENOM" id="CLU_009568_0_1_1"/>
<evidence type="ECO:0000313" key="1">
    <source>
        <dbReference type="EMBL" id="EKM79841.1"/>
    </source>
</evidence>
<evidence type="ECO:0000313" key="2">
    <source>
        <dbReference type="Proteomes" id="UP000008493"/>
    </source>
</evidence>
<dbReference type="RefSeq" id="XP_007329161.1">
    <property type="nucleotide sequence ID" value="XM_007329099.1"/>
</dbReference>